<keyword evidence="5" id="KW-1133">Transmembrane helix</keyword>
<name>A0A2K2UAV2_9ACTN</name>
<dbReference type="Pfam" id="PF02534">
    <property type="entry name" value="T4SS-DNA_transf"/>
    <property type="match status" value="1"/>
</dbReference>
<feature type="chain" id="PRO_5014320276" evidence="8">
    <location>
        <begin position="18"/>
        <end position="611"/>
    </location>
</feature>
<evidence type="ECO:0000256" key="4">
    <source>
        <dbReference type="ARBA" id="ARBA00022692"/>
    </source>
</evidence>
<keyword evidence="6" id="KW-0472">Membrane</keyword>
<keyword evidence="10" id="KW-1185">Reference proteome</keyword>
<evidence type="ECO:0000256" key="6">
    <source>
        <dbReference type="ARBA" id="ARBA00023136"/>
    </source>
</evidence>
<dbReference type="RefSeq" id="WP_103265157.1">
    <property type="nucleotide sequence ID" value="NZ_CABMLE010000008.1"/>
</dbReference>
<feature type="signal peptide" evidence="8">
    <location>
        <begin position="1"/>
        <end position="17"/>
    </location>
</feature>
<sequence>MSPSLIAALMATPIAFAAGNLYASNLASLPGEPITNLATAAVTLPGFVAKGGGFTGEPAGICVGVLLVCAVWIAWSYRLTAKGTRNGEEHGSARWATRTEMRAFGDAKAPDNNIILAKNARLALDRGRFDLKTDRNHNVVVVGGSGSGKTRYYVKPNLMQLNSSYFVTDPKGTLIGEIGHLFAEAGYEIRSFNTIDFAESNRYNPLRYVRSEADVLTFVECLIKNTTGDKDHAGDPFWENAERLLYTALVSYLLAHCPEEDRNLPGLLVLLGLAEAKEEDESYMSPLDILFAELETGKKLVKTGEAAEEDFESRAFSSGAGGFTWVRTGEPVPPEDDFSLSNYKAFKTAAGKTLKSIIISCNVRLKPLSIKEVSKLLERDEMGLDELGEEGKRTVVFASMPDTNSTFDFLFAILMWQTLDVLCNVALRRHAGHLPTHVHFILDEFANIGHVPDFERTIAVVRSRNISCSIILQSLAQLKSRYKDDAQTIQDCCDTTLFLGGKSGETNKEISEAVGKQTVSTITFNDSRGSSSSRTRNYNRQERDLIQPSEVGRLPRDEAIVLITGAFPFKDKKYPLERHPRYRHIDPGRPGARHAERFGFASYRIRQKEEA</sequence>
<comment type="caution">
    <text evidence="9">The sequence shown here is derived from an EMBL/GenBank/DDBJ whole genome shotgun (WGS) entry which is preliminary data.</text>
</comment>
<keyword evidence="8" id="KW-0732">Signal</keyword>
<proteinExistence type="inferred from homology"/>
<reference evidence="10" key="1">
    <citation type="submission" date="2018-01" db="EMBL/GenBank/DDBJ databases">
        <title>Rubneribacter badeniensis gen. nov., sp. nov., and Colonibacter rubneri, gen. nov., sp. nov., WGS of new members of the Eggerthellaceae.</title>
        <authorList>
            <person name="Danylec N."/>
            <person name="Stoll D.A."/>
            <person name="Doetsch A."/>
            <person name="Kulling S.E."/>
            <person name="Huch M."/>
        </authorList>
    </citation>
    <scope>NUCLEOTIDE SEQUENCE [LARGE SCALE GENOMIC DNA]</scope>
    <source>
        <strain evidence="10">ResAG-96</strain>
    </source>
</reference>
<feature type="compositionally biased region" description="Polar residues" evidence="7">
    <location>
        <begin position="523"/>
        <end position="538"/>
    </location>
</feature>
<dbReference type="OrthoDB" id="226701at2"/>
<evidence type="ECO:0000313" key="9">
    <source>
        <dbReference type="EMBL" id="PNV67443.1"/>
    </source>
</evidence>
<dbReference type="NCBIfam" id="NF045973">
    <property type="entry name" value="conju_CD1115"/>
    <property type="match status" value="1"/>
</dbReference>
<keyword evidence="4" id="KW-0812">Transmembrane</keyword>
<dbReference type="GO" id="GO:0005886">
    <property type="term" value="C:plasma membrane"/>
    <property type="evidence" value="ECO:0007669"/>
    <property type="project" value="UniProtKB-SubCell"/>
</dbReference>
<keyword evidence="3" id="KW-1003">Cell membrane</keyword>
<dbReference type="SUPFAM" id="SSF52540">
    <property type="entry name" value="P-loop containing nucleoside triphosphate hydrolases"/>
    <property type="match status" value="1"/>
</dbReference>
<evidence type="ECO:0000256" key="7">
    <source>
        <dbReference type="SAM" id="MobiDB-lite"/>
    </source>
</evidence>
<dbReference type="InterPro" id="IPR027417">
    <property type="entry name" value="P-loop_NTPase"/>
</dbReference>
<dbReference type="Proteomes" id="UP000236197">
    <property type="component" value="Unassembled WGS sequence"/>
</dbReference>
<dbReference type="EMBL" id="PPEK01000008">
    <property type="protein sequence ID" value="PNV67443.1"/>
    <property type="molecule type" value="Genomic_DNA"/>
</dbReference>
<dbReference type="Gene3D" id="3.40.50.300">
    <property type="entry name" value="P-loop containing nucleotide triphosphate hydrolases"/>
    <property type="match status" value="1"/>
</dbReference>
<protein>
    <submittedName>
        <fullName evidence="9">Conjugal transfer protein TraG</fullName>
    </submittedName>
</protein>
<evidence type="ECO:0000256" key="3">
    <source>
        <dbReference type="ARBA" id="ARBA00022475"/>
    </source>
</evidence>
<dbReference type="PANTHER" id="PTHR37937">
    <property type="entry name" value="CONJUGATIVE TRANSFER: DNA TRANSPORT"/>
    <property type="match status" value="1"/>
</dbReference>
<evidence type="ECO:0000256" key="8">
    <source>
        <dbReference type="SAM" id="SignalP"/>
    </source>
</evidence>
<evidence type="ECO:0000256" key="1">
    <source>
        <dbReference type="ARBA" id="ARBA00004651"/>
    </source>
</evidence>
<dbReference type="PANTHER" id="PTHR37937:SF1">
    <property type="entry name" value="CONJUGATIVE TRANSFER: DNA TRANSPORT"/>
    <property type="match status" value="1"/>
</dbReference>
<gene>
    <name evidence="9" type="ORF">C2L71_07480</name>
</gene>
<accession>A0A2K2UAV2</accession>
<evidence type="ECO:0000256" key="5">
    <source>
        <dbReference type="ARBA" id="ARBA00022989"/>
    </source>
</evidence>
<comment type="subcellular location">
    <subcellularLocation>
        <location evidence="1">Cell membrane</location>
        <topology evidence="1">Multi-pass membrane protein</topology>
    </subcellularLocation>
</comment>
<feature type="region of interest" description="Disordered" evidence="7">
    <location>
        <begin position="523"/>
        <end position="550"/>
    </location>
</feature>
<organism evidence="9 10">
    <name type="scientific">Enteroscipio rubneri</name>
    <dbReference type="NCBI Taxonomy" id="2070686"/>
    <lineage>
        <taxon>Bacteria</taxon>
        <taxon>Bacillati</taxon>
        <taxon>Actinomycetota</taxon>
        <taxon>Coriobacteriia</taxon>
        <taxon>Eggerthellales</taxon>
        <taxon>Eggerthellaceae</taxon>
        <taxon>Enteroscipio</taxon>
    </lineage>
</organism>
<evidence type="ECO:0000256" key="2">
    <source>
        <dbReference type="ARBA" id="ARBA00008806"/>
    </source>
</evidence>
<dbReference type="InterPro" id="IPR051539">
    <property type="entry name" value="T4SS-coupling_protein"/>
</dbReference>
<dbReference type="CDD" id="cd01127">
    <property type="entry name" value="TrwB_TraG_TraD_VirD4"/>
    <property type="match status" value="1"/>
</dbReference>
<comment type="similarity">
    <text evidence="2">Belongs to the VirD4/TraG family.</text>
</comment>
<dbReference type="AlphaFoldDB" id="A0A2K2UAV2"/>
<evidence type="ECO:0000313" key="10">
    <source>
        <dbReference type="Proteomes" id="UP000236197"/>
    </source>
</evidence>
<dbReference type="InterPro" id="IPR003688">
    <property type="entry name" value="TraG/VirD4"/>
</dbReference>